<feature type="region of interest" description="Disordered" evidence="2">
    <location>
        <begin position="351"/>
        <end position="384"/>
    </location>
</feature>
<dbReference type="Pfam" id="PF09479">
    <property type="entry name" value="Flg_new"/>
    <property type="match status" value="4"/>
</dbReference>
<reference evidence="6" key="1">
    <citation type="journal article" date="2017" name="Sci. Rep.">
        <title>Determination of the Genome and Primary Transcriptome of Syngas Fermenting Eubacterium limosum ATCC 8486.</title>
        <authorList>
            <person name="Song Y."/>
            <person name="Shin J."/>
            <person name="Jeong Y."/>
            <person name="Jin S."/>
            <person name="Lee J.K."/>
            <person name="Kim D.R."/>
            <person name="Kim S.C."/>
            <person name="Cho S."/>
            <person name="Cho B.K."/>
        </authorList>
    </citation>
    <scope>NUCLEOTIDE SEQUENCE [LARGE SCALE GENOMIC DNA]</scope>
    <source>
        <strain evidence="6">ATCC 8486</strain>
    </source>
</reference>
<comment type="subcellular location">
    <subcellularLocation>
        <location evidence="1">Cell envelope</location>
    </subcellularLocation>
</comment>
<keyword evidence="3" id="KW-1133">Transmembrane helix</keyword>
<dbReference type="KEGG" id="elim:B2M23_06325"/>
<dbReference type="RefSeq" id="WP_038352543.1">
    <property type="nucleotide sequence ID" value="NZ_CP019962.1"/>
</dbReference>
<evidence type="ECO:0000256" key="2">
    <source>
        <dbReference type="SAM" id="MobiDB-lite"/>
    </source>
</evidence>
<dbReference type="NCBIfam" id="TIGR02543">
    <property type="entry name" value="List_Bact_rpt"/>
    <property type="match status" value="1"/>
</dbReference>
<organism evidence="5 6">
    <name type="scientific">Eubacterium limosum</name>
    <dbReference type="NCBI Taxonomy" id="1736"/>
    <lineage>
        <taxon>Bacteria</taxon>
        <taxon>Bacillati</taxon>
        <taxon>Bacillota</taxon>
        <taxon>Clostridia</taxon>
        <taxon>Eubacteriales</taxon>
        <taxon>Eubacteriaceae</taxon>
        <taxon>Eubacterium</taxon>
    </lineage>
</organism>
<feature type="transmembrane region" description="Helical" evidence="3">
    <location>
        <begin position="391"/>
        <end position="410"/>
    </location>
</feature>
<proteinExistence type="predicted"/>
<evidence type="ECO:0000256" key="4">
    <source>
        <dbReference type="SAM" id="SignalP"/>
    </source>
</evidence>
<accession>A0AAC9QSP0</accession>
<name>A0AAC9QSP0_EUBLI</name>
<feature type="chain" id="PRO_5042092362" description="Internalin-A" evidence="4">
    <location>
        <begin position="34"/>
        <end position="414"/>
    </location>
</feature>
<dbReference type="InterPro" id="IPR042229">
    <property type="entry name" value="Listeria/Bacterioides_rpt_sf"/>
</dbReference>
<evidence type="ECO:0000256" key="1">
    <source>
        <dbReference type="ARBA" id="ARBA00004196"/>
    </source>
</evidence>
<dbReference type="Gene3D" id="2.60.40.4270">
    <property type="entry name" value="Listeria-Bacteroides repeat domain"/>
    <property type="match status" value="4"/>
</dbReference>
<dbReference type="AlphaFoldDB" id="A0AAC9QSP0"/>
<sequence>MKQRNSTKITGSLYLLACLILLLGFSPFTVAQAATDSPTSYQVVFDPEDGSSYKDWHKVTVPEGGKITDRPADPQKEGFVFEGWAYAYEEDGSPMLWNFETDVVSENTTLWAVWGKTCQVVFDPENGTGYSDWYKVTVPEGGKITDQPTDPQKEGFVFEGWAYAYGEGGSPMLWNFETDVVSENTTLWAVWENGTIVAFDPDDGTTEYPDFYKTVVKPGDKVTDIPADPQREGYVFGGWAYAYDENGKPLLWDFNRPVGDENMTLWAVWNKAYLVVFDSENGTEYKDWFKLTVSEGGKISVKPDNPVKDGYVFNGWYSHLDADGKPVYWNFDKDAVTGNMTLWASWSREDNGNHATGGNGTAGADNNSAGNIQDKTDTSGKNPTTGNEGNYFLGFLAVLGVLSFGTLALLKNQR</sequence>
<keyword evidence="3" id="KW-0472">Membrane</keyword>
<feature type="compositionally biased region" description="Low complexity" evidence="2">
    <location>
        <begin position="362"/>
        <end position="371"/>
    </location>
</feature>
<gene>
    <name evidence="5" type="ORF">B2M23_06325</name>
</gene>
<dbReference type="Proteomes" id="UP000192391">
    <property type="component" value="Chromosome"/>
</dbReference>
<feature type="signal peptide" evidence="4">
    <location>
        <begin position="1"/>
        <end position="33"/>
    </location>
</feature>
<dbReference type="GO" id="GO:0030313">
    <property type="term" value="C:cell envelope"/>
    <property type="evidence" value="ECO:0007669"/>
    <property type="project" value="UniProtKB-SubCell"/>
</dbReference>
<evidence type="ECO:0000313" key="5">
    <source>
        <dbReference type="EMBL" id="ARD65179.1"/>
    </source>
</evidence>
<evidence type="ECO:0008006" key="7">
    <source>
        <dbReference type="Google" id="ProtNLM"/>
    </source>
</evidence>
<keyword evidence="3" id="KW-0812">Transmembrane</keyword>
<keyword evidence="4" id="KW-0732">Signal</keyword>
<evidence type="ECO:0000256" key="3">
    <source>
        <dbReference type="SAM" id="Phobius"/>
    </source>
</evidence>
<dbReference type="InterPro" id="IPR013378">
    <property type="entry name" value="InlB-like_B-rpt"/>
</dbReference>
<evidence type="ECO:0000313" key="6">
    <source>
        <dbReference type="Proteomes" id="UP000192391"/>
    </source>
</evidence>
<protein>
    <recommendedName>
        <fullName evidence="7">Internalin-A</fullName>
    </recommendedName>
</protein>
<dbReference type="EMBL" id="CP019962">
    <property type="protein sequence ID" value="ARD65179.1"/>
    <property type="molecule type" value="Genomic_DNA"/>
</dbReference>